<dbReference type="OrthoDB" id="5578851at2"/>
<evidence type="ECO:0000256" key="2">
    <source>
        <dbReference type="ARBA" id="ARBA00022694"/>
    </source>
</evidence>
<evidence type="ECO:0000256" key="4">
    <source>
        <dbReference type="ARBA" id="ARBA00022840"/>
    </source>
</evidence>
<evidence type="ECO:0000256" key="1">
    <source>
        <dbReference type="ARBA" id="ARBA00022679"/>
    </source>
</evidence>
<dbReference type="Pfam" id="PF08351">
    <property type="entry name" value="TmcA_N"/>
    <property type="match status" value="1"/>
</dbReference>
<keyword evidence="3" id="KW-0547">Nucleotide-binding</keyword>
<keyword evidence="4" id="KW-0067">ATP-binding</keyword>
<dbReference type="GO" id="GO:0002101">
    <property type="term" value="P:tRNA wobble cytosine modification"/>
    <property type="evidence" value="ECO:0007669"/>
    <property type="project" value="TreeGrafter"/>
</dbReference>
<dbReference type="HOGENOM" id="CLU_004652_1_1_6"/>
<sequence>MSDIETSEIHSQPAYRVHELHRELTASGHRSLLILAGDKSWAYALLSSIYDDFDSFAFITSEKPAKLPAPIQKAKYARIEKPNTMLGYTCSNVIVDCHDGFFPDAISAISGTIESGGIMFLLCPNLETWPQQKDAFAAKRTSFGLSATPKSERTIKRFLDIAQSELDQQHPLIIGQDQIPKASISEGVFKQLPESKNHWSAQFDQNIMFENQQHPVTLGQAAAYVQLRSIIAGHPERALKDCPPEFAILQADRGRGKSHLLGLITEYLDSESKIDNGIKYWVTAPNKVSIQAMLKASQQELEDFPFLAPENVLVQTHADDILVVDEAASLPLPLLMAWAKYFKTIIFATTTHGYEGTGKGFQIRFQEFLLKQTTSNNIQHLSLTQPIRYAENDPLENVIFSAFALQSEPKGINLTNPDLDELSFKYLSQEDLATHSHLLDDVFALLTQAHYQTRPSDLRDILDASQFSTFALFHEDAVVAVCLIAREGGFKEKDTSVIEAIQTGERRPKGHLAPQVLTLHMNQKNALYLRGARIVRIATLPQLRNQKLGSILLSNIEQELNKESLDYLASSYADTEDVRAFWHKNDFQLIRLGNKFDQSSGTRSGLVIKGLSEQGKKLQNECVQFYAEQQNIHESFKTLSRNENELLSIFIQSTGSYEAVKDILSRCKNWKEFYGERAYPKKASAEFRQLVKRWTLF</sequence>
<keyword evidence="1" id="KW-0808">Transferase</keyword>
<feature type="domain" description="N-acetyltransferase" evidence="8">
    <location>
        <begin position="442"/>
        <end position="558"/>
    </location>
</feature>
<dbReference type="Gene3D" id="3.40.50.11040">
    <property type="match status" value="1"/>
</dbReference>
<dbReference type="InterPro" id="IPR007807">
    <property type="entry name" value="TcmA/NAT10_helicase"/>
</dbReference>
<gene>
    <name evidence="9" type="ORF">RED65_08924</name>
</gene>
<evidence type="ECO:0000259" key="7">
    <source>
        <dbReference type="Pfam" id="PF08351"/>
    </source>
</evidence>
<feature type="domain" description="TmcA/NAT10 N-terminal" evidence="7">
    <location>
        <begin position="16"/>
        <end position="165"/>
    </location>
</feature>
<dbReference type="InterPro" id="IPR016181">
    <property type="entry name" value="Acyl_CoA_acyltransferase"/>
</dbReference>
<protein>
    <recommendedName>
        <fullName evidence="11">tRNA(Met) cytidine acetyltransferase TmcA</fullName>
    </recommendedName>
</protein>
<keyword evidence="2" id="KW-0819">tRNA processing</keyword>
<dbReference type="InterPro" id="IPR000182">
    <property type="entry name" value="GNAT_dom"/>
</dbReference>
<dbReference type="GO" id="GO:0051391">
    <property type="term" value="P:tRNA acetylation"/>
    <property type="evidence" value="ECO:0007669"/>
    <property type="project" value="TreeGrafter"/>
</dbReference>
<dbReference type="PANTHER" id="PTHR10925:SF5">
    <property type="entry name" value="RNA CYTIDINE ACETYLTRANSFERASE"/>
    <property type="match status" value="1"/>
</dbReference>
<dbReference type="Gene3D" id="3.40.630.30">
    <property type="match status" value="1"/>
</dbReference>
<dbReference type="PANTHER" id="PTHR10925">
    <property type="entry name" value="N-ACETYLTRANSFERASE 10"/>
    <property type="match status" value="1"/>
</dbReference>
<evidence type="ECO:0008006" key="11">
    <source>
        <dbReference type="Google" id="ProtNLM"/>
    </source>
</evidence>
<dbReference type="EMBL" id="AAQH01000001">
    <property type="protein sequence ID" value="EAT13501.1"/>
    <property type="molecule type" value="Genomic_DNA"/>
</dbReference>
<keyword evidence="5" id="KW-0012">Acyltransferase</keyword>
<evidence type="ECO:0000259" key="6">
    <source>
        <dbReference type="Pfam" id="PF05127"/>
    </source>
</evidence>
<dbReference type="AlphaFoldDB" id="Q1N6U1"/>
<evidence type="ECO:0000256" key="5">
    <source>
        <dbReference type="ARBA" id="ARBA00023315"/>
    </source>
</evidence>
<dbReference type="InterPro" id="IPR032672">
    <property type="entry name" value="TmcA/NAT10/Kre33"/>
</dbReference>
<dbReference type="Proteomes" id="UP000004263">
    <property type="component" value="Unassembled WGS sequence"/>
</dbReference>
<dbReference type="SUPFAM" id="SSF55729">
    <property type="entry name" value="Acyl-CoA N-acyltransferases (Nat)"/>
    <property type="match status" value="1"/>
</dbReference>
<dbReference type="RefSeq" id="WP_007016922.1">
    <property type="nucleotide sequence ID" value="NZ_CH724113.1"/>
</dbReference>
<comment type="caution">
    <text evidence="9">The sequence shown here is derived from an EMBL/GenBank/DDBJ whole genome shotgun (WGS) entry which is preliminary data.</text>
</comment>
<dbReference type="GO" id="GO:0005524">
    <property type="term" value="F:ATP binding"/>
    <property type="evidence" value="ECO:0007669"/>
    <property type="project" value="UniProtKB-KW"/>
</dbReference>
<dbReference type="Pfam" id="PF13718">
    <property type="entry name" value="GNAT_acetyltr_2"/>
    <property type="match status" value="1"/>
</dbReference>
<dbReference type="GO" id="GO:1990883">
    <property type="term" value="F:18S rRNA cytidine N-acetyltransferase activity"/>
    <property type="evidence" value="ECO:0007669"/>
    <property type="project" value="TreeGrafter"/>
</dbReference>
<name>Q1N6U1_9GAMM</name>
<evidence type="ECO:0000313" key="9">
    <source>
        <dbReference type="EMBL" id="EAT13501.1"/>
    </source>
</evidence>
<evidence type="ECO:0000256" key="3">
    <source>
        <dbReference type="ARBA" id="ARBA00022741"/>
    </source>
</evidence>
<dbReference type="STRING" id="207949.RED65_08924"/>
<evidence type="ECO:0000313" key="10">
    <source>
        <dbReference type="Proteomes" id="UP000004263"/>
    </source>
</evidence>
<proteinExistence type="predicted"/>
<feature type="domain" description="TcmA/NAT10 helicase" evidence="6">
    <location>
        <begin position="248"/>
        <end position="406"/>
    </location>
</feature>
<dbReference type="GO" id="GO:1904812">
    <property type="term" value="P:rRNA acetylation involved in maturation of SSU-rRNA"/>
    <property type="evidence" value="ECO:0007669"/>
    <property type="project" value="TreeGrafter"/>
</dbReference>
<dbReference type="SUPFAM" id="SSF52540">
    <property type="entry name" value="P-loop containing nucleoside triphosphate hydrolases"/>
    <property type="match status" value="1"/>
</dbReference>
<dbReference type="InterPro" id="IPR013562">
    <property type="entry name" value="TmcA/NAT10_N"/>
</dbReference>
<keyword evidence="10" id="KW-1185">Reference proteome</keyword>
<organism evidence="9 10">
    <name type="scientific">Bermanella marisrubri</name>
    <dbReference type="NCBI Taxonomy" id="207949"/>
    <lineage>
        <taxon>Bacteria</taxon>
        <taxon>Pseudomonadati</taxon>
        <taxon>Pseudomonadota</taxon>
        <taxon>Gammaproteobacteria</taxon>
        <taxon>Oceanospirillales</taxon>
        <taxon>Oceanospirillaceae</taxon>
        <taxon>Bermanella</taxon>
    </lineage>
</organism>
<reference evidence="9 10" key="1">
    <citation type="submission" date="2006-03" db="EMBL/GenBank/DDBJ databases">
        <authorList>
            <person name="Pinhassi J."/>
            <person name="Pedros-Alio C."/>
            <person name="Ferriera S."/>
            <person name="Johnson J."/>
            <person name="Kravitz S."/>
            <person name="Halpern A."/>
            <person name="Remington K."/>
            <person name="Beeson K."/>
            <person name="Tran B."/>
            <person name="Rogers Y.-H."/>
            <person name="Friedman R."/>
            <person name="Venter J.C."/>
        </authorList>
    </citation>
    <scope>NUCLEOTIDE SEQUENCE [LARGE SCALE GENOMIC DNA]</scope>
    <source>
        <strain evidence="9 10">RED65</strain>
    </source>
</reference>
<dbReference type="InterPro" id="IPR027417">
    <property type="entry name" value="P-loop_NTPase"/>
</dbReference>
<accession>Q1N6U1</accession>
<dbReference type="GO" id="GO:0051392">
    <property type="term" value="F:tRNA cytidine N4-acetyltransferase activity"/>
    <property type="evidence" value="ECO:0007669"/>
    <property type="project" value="TreeGrafter"/>
</dbReference>
<dbReference type="GO" id="GO:0000049">
    <property type="term" value="F:tRNA binding"/>
    <property type="evidence" value="ECO:0007669"/>
    <property type="project" value="TreeGrafter"/>
</dbReference>
<dbReference type="Pfam" id="PF05127">
    <property type="entry name" value="NAT10_TcmA_helicase"/>
    <property type="match status" value="1"/>
</dbReference>
<dbReference type="Gene3D" id="3.40.50.300">
    <property type="entry name" value="P-loop containing nucleotide triphosphate hydrolases"/>
    <property type="match status" value="1"/>
</dbReference>
<evidence type="ECO:0000259" key="8">
    <source>
        <dbReference type="Pfam" id="PF13718"/>
    </source>
</evidence>